<keyword evidence="2" id="KW-1185">Reference proteome</keyword>
<comment type="caution">
    <text evidence="1">The sequence shown here is derived from an EMBL/GenBank/DDBJ whole genome shotgun (WGS) entry which is preliminary data.</text>
</comment>
<dbReference type="PANTHER" id="PTHR12526:SF630">
    <property type="entry name" value="GLYCOSYLTRANSFERASE"/>
    <property type="match status" value="1"/>
</dbReference>
<dbReference type="Pfam" id="PF13692">
    <property type="entry name" value="Glyco_trans_1_4"/>
    <property type="match status" value="1"/>
</dbReference>
<organism evidence="1 2">
    <name type="scientific">Gordonibacter pamelaeae</name>
    <dbReference type="NCBI Taxonomy" id="471189"/>
    <lineage>
        <taxon>Bacteria</taxon>
        <taxon>Bacillati</taxon>
        <taxon>Actinomycetota</taxon>
        <taxon>Coriobacteriia</taxon>
        <taxon>Eggerthellales</taxon>
        <taxon>Eggerthellaceae</taxon>
        <taxon>Gordonibacter</taxon>
    </lineage>
</organism>
<name>A0A369LX57_9ACTN</name>
<dbReference type="EMBL" id="PPTS01000006">
    <property type="protein sequence ID" value="RDB64113.1"/>
    <property type="molecule type" value="Genomic_DNA"/>
</dbReference>
<dbReference type="RefSeq" id="WP_114569116.1">
    <property type="nucleotide sequence ID" value="NZ_CABMMS010000006.1"/>
</dbReference>
<dbReference type="OrthoDB" id="9790710at2"/>
<protein>
    <recommendedName>
        <fullName evidence="3">Glycosyltransferase</fullName>
    </recommendedName>
</protein>
<reference evidence="1 2" key="1">
    <citation type="journal article" date="2018" name="Elife">
        <title>Discovery and characterization of a prevalent human gut bacterial enzyme sufficient for the inactivation of a family of plant toxins.</title>
        <authorList>
            <person name="Koppel N."/>
            <person name="Bisanz J.E."/>
            <person name="Pandelia M.E."/>
            <person name="Turnbaugh P.J."/>
            <person name="Balskus E.P."/>
        </authorList>
    </citation>
    <scope>NUCLEOTIDE SEQUENCE [LARGE SCALE GENOMIC DNA]</scope>
    <source>
        <strain evidence="1 2">3C</strain>
    </source>
</reference>
<evidence type="ECO:0000313" key="1">
    <source>
        <dbReference type="EMBL" id="RDB64113.1"/>
    </source>
</evidence>
<evidence type="ECO:0008006" key="3">
    <source>
        <dbReference type="Google" id="ProtNLM"/>
    </source>
</evidence>
<dbReference type="PANTHER" id="PTHR12526">
    <property type="entry name" value="GLYCOSYLTRANSFERASE"/>
    <property type="match status" value="1"/>
</dbReference>
<evidence type="ECO:0000313" key="2">
    <source>
        <dbReference type="Proteomes" id="UP000254000"/>
    </source>
</evidence>
<accession>A0A369LX57</accession>
<gene>
    <name evidence="1" type="ORF">C1877_10345</name>
</gene>
<dbReference type="GeneID" id="78360091"/>
<dbReference type="Proteomes" id="UP000254000">
    <property type="component" value="Unassembled WGS sequence"/>
</dbReference>
<sequence>MEQLSIRTFQYSDRFFSSMNVNPKVLFVANKFGGGGAERVTSILCNHFYAKGYRSGAVSIDEDHCSYELSQGVKMYGCQPCRQKHINIIKRLHLIKRVLSEFDPDIVVALGRPMKYVLAVTRGMQVQTVASERNYPPCIYSEREFCDCVKNYERASRVVFQTEEVQQLFPTDIVSKSKVIPNPLVTALPEYGGPCSKRIVTAARLEPQKNLRLLIDAFNLFREKVPGYCLDIFGDGSLRFELQQHINSLQLEDRVKLRPYSDDVHSEIRDAAIFVSSSDFEGMQNSLMEAMAMGIPCVATDCLGGGARLLTEGGRRGLLVERGNRKALAEAMIAVAVDRKLAEVLSCEGKSIACEKHQLEILNAWEQFLVYGY</sequence>
<proteinExistence type="predicted"/>
<dbReference type="Gene3D" id="3.40.50.2000">
    <property type="entry name" value="Glycogen Phosphorylase B"/>
    <property type="match status" value="2"/>
</dbReference>
<dbReference type="AlphaFoldDB" id="A0A369LX57"/>
<dbReference type="SUPFAM" id="SSF53756">
    <property type="entry name" value="UDP-Glycosyltransferase/glycogen phosphorylase"/>
    <property type="match status" value="1"/>
</dbReference>